<feature type="domain" description="MYND-type" evidence="5">
    <location>
        <begin position="64"/>
        <end position="112"/>
    </location>
</feature>
<evidence type="ECO:0000256" key="2">
    <source>
        <dbReference type="ARBA" id="ARBA00022771"/>
    </source>
</evidence>
<dbReference type="Gene3D" id="6.10.140.2220">
    <property type="match status" value="1"/>
</dbReference>
<name>A0AAD7IFD1_9AGAR</name>
<dbReference type="PROSITE" id="PS50865">
    <property type="entry name" value="ZF_MYND_2"/>
    <property type="match status" value="1"/>
</dbReference>
<dbReference type="GO" id="GO:0008270">
    <property type="term" value="F:zinc ion binding"/>
    <property type="evidence" value="ECO:0007669"/>
    <property type="project" value="UniProtKB-KW"/>
</dbReference>
<dbReference type="AlphaFoldDB" id="A0AAD7IFD1"/>
<gene>
    <name evidence="6" type="ORF">DFH07DRAFT_52031</name>
</gene>
<reference evidence="6" key="1">
    <citation type="submission" date="2023-03" db="EMBL/GenBank/DDBJ databases">
        <title>Massive genome expansion in bonnet fungi (Mycena s.s.) driven by repeated elements and novel gene families across ecological guilds.</title>
        <authorList>
            <consortium name="Lawrence Berkeley National Laboratory"/>
            <person name="Harder C.B."/>
            <person name="Miyauchi S."/>
            <person name="Viragh M."/>
            <person name="Kuo A."/>
            <person name="Thoen E."/>
            <person name="Andreopoulos B."/>
            <person name="Lu D."/>
            <person name="Skrede I."/>
            <person name="Drula E."/>
            <person name="Henrissat B."/>
            <person name="Morin E."/>
            <person name="Kohler A."/>
            <person name="Barry K."/>
            <person name="LaButti K."/>
            <person name="Morin E."/>
            <person name="Salamov A."/>
            <person name="Lipzen A."/>
            <person name="Mereny Z."/>
            <person name="Hegedus B."/>
            <person name="Baldrian P."/>
            <person name="Stursova M."/>
            <person name="Weitz H."/>
            <person name="Taylor A."/>
            <person name="Grigoriev I.V."/>
            <person name="Nagy L.G."/>
            <person name="Martin F."/>
            <person name="Kauserud H."/>
        </authorList>
    </citation>
    <scope>NUCLEOTIDE SEQUENCE</scope>
    <source>
        <strain evidence="6">CBHHK188m</strain>
    </source>
</reference>
<proteinExistence type="predicted"/>
<evidence type="ECO:0000259" key="5">
    <source>
        <dbReference type="PROSITE" id="PS50865"/>
    </source>
</evidence>
<evidence type="ECO:0000256" key="4">
    <source>
        <dbReference type="PROSITE-ProRule" id="PRU00134"/>
    </source>
</evidence>
<evidence type="ECO:0000256" key="1">
    <source>
        <dbReference type="ARBA" id="ARBA00022723"/>
    </source>
</evidence>
<evidence type="ECO:0000256" key="3">
    <source>
        <dbReference type="ARBA" id="ARBA00022833"/>
    </source>
</evidence>
<evidence type="ECO:0000313" key="7">
    <source>
        <dbReference type="Proteomes" id="UP001215280"/>
    </source>
</evidence>
<dbReference type="EMBL" id="JARJLG010000121">
    <property type="protein sequence ID" value="KAJ7741793.1"/>
    <property type="molecule type" value="Genomic_DNA"/>
</dbReference>
<dbReference type="InterPro" id="IPR002893">
    <property type="entry name" value="Znf_MYND"/>
</dbReference>
<accession>A0AAD7IFD1</accession>
<protein>
    <recommendedName>
        <fullName evidence="5">MYND-type domain-containing protein</fullName>
    </recommendedName>
</protein>
<keyword evidence="7" id="KW-1185">Reference proteome</keyword>
<dbReference type="SUPFAM" id="SSF144232">
    <property type="entry name" value="HIT/MYND zinc finger-like"/>
    <property type="match status" value="1"/>
</dbReference>
<organism evidence="6 7">
    <name type="scientific">Mycena maculata</name>
    <dbReference type="NCBI Taxonomy" id="230809"/>
    <lineage>
        <taxon>Eukaryota</taxon>
        <taxon>Fungi</taxon>
        <taxon>Dikarya</taxon>
        <taxon>Basidiomycota</taxon>
        <taxon>Agaricomycotina</taxon>
        <taxon>Agaricomycetes</taxon>
        <taxon>Agaricomycetidae</taxon>
        <taxon>Agaricales</taxon>
        <taxon>Marasmiineae</taxon>
        <taxon>Mycenaceae</taxon>
        <taxon>Mycena</taxon>
    </lineage>
</organism>
<sequence length="182" mass="20411">MIWTKGRELELYRILSDAVTICRDPNLSPLDSELGRHDMAMADSTPDPPLLQLRANVKSRTDACYAAGCRRSFQEIGHAFRVCGGCGHVYYCSRECQVADWKDTELPHKVICKQLQIFIDAGGKIRGEEECLKSFNHALGDPVIPPLNAWFRARAARQEKEDLEAHLAIRGGELDGTLEEVE</sequence>
<keyword evidence="2 4" id="KW-0863">Zinc-finger</keyword>
<dbReference type="Pfam" id="PF01753">
    <property type="entry name" value="zf-MYND"/>
    <property type="match status" value="1"/>
</dbReference>
<evidence type="ECO:0000313" key="6">
    <source>
        <dbReference type="EMBL" id="KAJ7741793.1"/>
    </source>
</evidence>
<dbReference type="Proteomes" id="UP001215280">
    <property type="component" value="Unassembled WGS sequence"/>
</dbReference>
<keyword evidence="1" id="KW-0479">Metal-binding</keyword>
<keyword evidence="3" id="KW-0862">Zinc</keyword>
<comment type="caution">
    <text evidence="6">The sequence shown here is derived from an EMBL/GenBank/DDBJ whole genome shotgun (WGS) entry which is preliminary data.</text>
</comment>